<accession>A0A1F7FCZ4</accession>
<name>A0A1F7FCZ4_UNCRA</name>
<dbReference type="EMBL" id="MFYX01000069">
    <property type="protein sequence ID" value="OGK04544.1"/>
    <property type="molecule type" value="Genomic_DNA"/>
</dbReference>
<dbReference type="AlphaFoldDB" id="A0A1F7FCZ4"/>
<dbReference type="Pfam" id="PF13711">
    <property type="entry name" value="DUF4160"/>
    <property type="match status" value="1"/>
</dbReference>
<sequence>MPKLFEIQGYKFFFFSNEGLPLEPCHVHVRKGSQRAKFWMVPVVSLANSWGMNAQELNLLEKIVEGKTDIIKEKWYAYFSA</sequence>
<reference evidence="1 2" key="1">
    <citation type="journal article" date="2016" name="Nat. Commun.">
        <title>Thousands of microbial genomes shed light on interconnected biogeochemical processes in an aquifer system.</title>
        <authorList>
            <person name="Anantharaman K."/>
            <person name="Brown C.T."/>
            <person name="Hug L.A."/>
            <person name="Sharon I."/>
            <person name="Castelle C.J."/>
            <person name="Probst A.J."/>
            <person name="Thomas B.C."/>
            <person name="Singh A."/>
            <person name="Wilkins M.J."/>
            <person name="Karaoz U."/>
            <person name="Brodie E.L."/>
            <person name="Williams K.H."/>
            <person name="Hubbard S.S."/>
            <person name="Banfield J.F."/>
        </authorList>
    </citation>
    <scope>NUCLEOTIDE SEQUENCE [LARGE SCALE GENOMIC DNA]</scope>
</reference>
<dbReference type="InterPro" id="IPR025427">
    <property type="entry name" value="DUF4160"/>
</dbReference>
<evidence type="ECO:0008006" key="3">
    <source>
        <dbReference type="Google" id="ProtNLM"/>
    </source>
</evidence>
<evidence type="ECO:0000313" key="1">
    <source>
        <dbReference type="EMBL" id="OGK04544.1"/>
    </source>
</evidence>
<dbReference type="Proteomes" id="UP000179243">
    <property type="component" value="Unassembled WGS sequence"/>
</dbReference>
<gene>
    <name evidence="1" type="ORF">A2519_07170</name>
</gene>
<evidence type="ECO:0000313" key="2">
    <source>
        <dbReference type="Proteomes" id="UP000179243"/>
    </source>
</evidence>
<organism evidence="1 2">
    <name type="scientific">Candidatus Raymondbacteria bacterium RIFOXYD12_FULL_49_13</name>
    <dbReference type="NCBI Taxonomy" id="1817890"/>
    <lineage>
        <taxon>Bacteria</taxon>
        <taxon>Raymondiibacteriota</taxon>
    </lineage>
</organism>
<proteinExistence type="predicted"/>
<comment type="caution">
    <text evidence="1">The sequence shown here is derived from an EMBL/GenBank/DDBJ whole genome shotgun (WGS) entry which is preliminary data.</text>
</comment>
<protein>
    <recommendedName>
        <fullName evidence="3">DUF4160 domain-containing protein</fullName>
    </recommendedName>
</protein>